<protein>
    <recommendedName>
        <fullName evidence="3">RiboL-PSP-HEPN domain-containing protein</fullName>
    </recommendedName>
</protein>
<accession>A0AB36ETF1</accession>
<proteinExistence type="predicted"/>
<gene>
    <name evidence="1" type="ORF">A6U91_02610</name>
</gene>
<dbReference type="EMBL" id="LXKT01000001">
    <property type="protein sequence ID" value="OCJ42746.1"/>
    <property type="molecule type" value="Genomic_DNA"/>
</dbReference>
<name>A0AB36ETF1_AGRTU</name>
<sequence length="304" mass="32775">MSVYRGEFYDALQAMLRVVTEPILTDVFPLTDKHNISARMLRTGLSVSAFALLERYVKSVFDALVTDLAGTRVKYTDFSDTLKKFLVVDSVAGLSNSASFIKDAVLKLNHLETQVGKLANFASNPPIYTAFGFSPSGSNVGHEDIKQGFKAFGVTNAWGKLTGIASIIGSGSLSLENDYIALARSRHVSAHTAANIPTSDLISNLNAAIVIGISVDILGMHLGKAIKNCRTASDLDTSVAGMNFNVRFLDFGTDGKWHERASSASRIVKKYPDREEGKAGMLARRSAIPVVVRNSSSTPIELVV</sequence>
<evidence type="ECO:0000313" key="2">
    <source>
        <dbReference type="Proteomes" id="UP000093451"/>
    </source>
</evidence>
<comment type="caution">
    <text evidence="1">The sequence shown here is derived from an EMBL/GenBank/DDBJ whole genome shotgun (WGS) entry which is preliminary data.</text>
</comment>
<evidence type="ECO:0008006" key="3">
    <source>
        <dbReference type="Google" id="ProtNLM"/>
    </source>
</evidence>
<dbReference type="Proteomes" id="UP000093451">
    <property type="component" value="Unassembled WGS sequence"/>
</dbReference>
<reference evidence="1 2" key="1">
    <citation type="journal article" date="2016" name="PeerJ">
        <title>Gall-ID: tools for genotyping gall-causing phytopathogenic bacteria.</title>
        <authorList>
            <person name="Davis E.W.II."/>
            <person name="Weisberg A.J."/>
            <person name="Tabima J.F."/>
            <person name="Grunwald N.J."/>
            <person name="Chang J.H."/>
        </authorList>
    </citation>
    <scope>NUCLEOTIDE SEQUENCE [LARGE SCALE GENOMIC DNA]</scope>
    <source>
        <strain evidence="1 2">N2/73</strain>
    </source>
</reference>
<dbReference type="AlphaFoldDB" id="A0AB36ETF1"/>
<evidence type="ECO:0000313" key="1">
    <source>
        <dbReference type="EMBL" id="OCJ42746.1"/>
    </source>
</evidence>
<organism evidence="1 2">
    <name type="scientific">Agrobacterium tumefaciens</name>
    <dbReference type="NCBI Taxonomy" id="358"/>
    <lineage>
        <taxon>Bacteria</taxon>
        <taxon>Pseudomonadati</taxon>
        <taxon>Pseudomonadota</taxon>
        <taxon>Alphaproteobacteria</taxon>
        <taxon>Hyphomicrobiales</taxon>
        <taxon>Rhizobiaceae</taxon>
        <taxon>Rhizobium/Agrobacterium group</taxon>
        <taxon>Agrobacterium</taxon>
        <taxon>Agrobacterium tumefaciens complex</taxon>
    </lineage>
</organism>
<dbReference type="RefSeq" id="WP_065687265.1">
    <property type="nucleotide sequence ID" value="NZ_LXKT01000001.1"/>
</dbReference>